<evidence type="ECO:0000313" key="2">
    <source>
        <dbReference type="Proteomes" id="UP000000768"/>
    </source>
</evidence>
<dbReference type="Gramene" id="KXG37535">
    <property type="protein sequence ID" value="KXG37535"/>
    <property type="gene ID" value="SORBI_3001G086100"/>
</dbReference>
<dbReference type="Proteomes" id="UP000000768">
    <property type="component" value="Chromosome 1"/>
</dbReference>
<sequence length="72" mass="7994">MHRAHALASSRPLSLQFAWCVAGDRSISGALELLVFFFPFLFWHPHRQKEGGRALSSRVSLFLASVGSHVCV</sequence>
<name>A0A1B6QHY8_SORBI</name>
<evidence type="ECO:0000313" key="1">
    <source>
        <dbReference type="EMBL" id="KXG37535.1"/>
    </source>
</evidence>
<reference evidence="1 2" key="1">
    <citation type="journal article" date="2009" name="Nature">
        <title>The Sorghum bicolor genome and the diversification of grasses.</title>
        <authorList>
            <person name="Paterson A.H."/>
            <person name="Bowers J.E."/>
            <person name="Bruggmann R."/>
            <person name="Dubchak I."/>
            <person name="Grimwood J."/>
            <person name="Gundlach H."/>
            <person name="Haberer G."/>
            <person name="Hellsten U."/>
            <person name="Mitros T."/>
            <person name="Poliakov A."/>
            <person name="Schmutz J."/>
            <person name="Spannagl M."/>
            <person name="Tang H."/>
            <person name="Wang X."/>
            <person name="Wicker T."/>
            <person name="Bharti A.K."/>
            <person name="Chapman J."/>
            <person name="Feltus F.A."/>
            <person name="Gowik U."/>
            <person name="Grigoriev I.V."/>
            <person name="Lyons E."/>
            <person name="Maher C.A."/>
            <person name="Martis M."/>
            <person name="Narechania A."/>
            <person name="Otillar R.P."/>
            <person name="Penning B.W."/>
            <person name="Salamov A.A."/>
            <person name="Wang Y."/>
            <person name="Zhang L."/>
            <person name="Carpita N.C."/>
            <person name="Freeling M."/>
            <person name="Gingle A.R."/>
            <person name="Hash C.T."/>
            <person name="Keller B."/>
            <person name="Klein P."/>
            <person name="Kresovich S."/>
            <person name="McCann M.C."/>
            <person name="Ming R."/>
            <person name="Peterson D.G."/>
            <person name="Mehboob-ur-Rahman"/>
            <person name="Ware D."/>
            <person name="Westhoff P."/>
            <person name="Mayer K.F."/>
            <person name="Messing J."/>
            <person name="Rokhsar D.S."/>
        </authorList>
    </citation>
    <scope>NUCLEOTIDE SEQUENCE [LARGE SCALE GENOMIC DNA]</scope>
    <source>
        <strain evidence="2">cv. BTx623</strain>
    </source>
</reference>
<keyword evidence="2" id="KW-1185">Reference proteome</keyword>
<dbReference type="InParanoid" id="A0A1B6QHY8"/>
<accession>A0A1B6QHY8</accession>
<proteinExistence type="predicted"/>
<protein>
    <submittedName>
        <fullName evidence="1">Uncharacterized protein</fullName>
    </submittedName>
</protein>
<dbReference type="EMBL" id="CM000760">
    <property type="protein sequence ID" value="KXG37535.1"/>
    <property type="molecule type" value="Genomic_DNA"/>
</dbReference>
<organism evidence="1 2">
    <name type="scientific">Sorghum bicolor</name>
    <name type="common">Sorghum</name>
    <name type="synonym">Sorghum vulgare</name>
    <dbReference type="NCBI Taxonomy" id="4558"/>
    <lineage>
        <taxon>Eukaryota</taxon>
        <taxon>Viridiplantae</taxon>
        <taxon>Streptophyta</taxon>
        <taxon>Embryophyta</taxon>
        <taxon>Tracheophyta</taxon>
        <taxon>Spermatophyta</taxon>
        <taxon>Magnoliopsida</taxon>
        <taxon>Liliopsida</taxon>
        <taxon>Poales</taxon>
        <taxon>Poaceae</taxon>
        <taxon>PACMAD clade</taxon>
        <taxon>Panicoideae</taxon>
        <taxon>Andropogonodae</taxon>
        <taxon>Andropogoneae</taxon>
        <taxon>Sorghinae</taxon>
        <taxon>Sorghum</taxon>
    </lineage>
</organism>
<reference evidence="2" key="2">
    <citation type="journal article" date="2018" name="Plant J.">
        <title>The Sorghum bicolor reference genome: improved assembly, gene annotations, a transcriptome atlas, and signatures of genome organization.</title>
        <authorList>
            <person name="McCormick R.F."/>
            <person name="Truong S.K."/>
            <person name="Sreedasyam A."/>
            <person name="Jenkins J."/>
            <person name="Shu S."/>
            <person name="Sims D."/>
            <person name="Kennedy M."/>
            <person name="Amirebrahimi M."/>
            <person name="Weers B.D."/>
            <person name="McKinley B."/>
            <person name="Mattison A."/>
            <person name="Morishige D.T."/>
            <person name="Grimwood J."/>
            <person name="Schmutz J."/>
            <person name="Mullet J.E."/>
        </authorList>
    </citation>
    <scope>NUCLEOTIDE SEQUENCE [LARGE SCALE GENOMIC DNA]</scope>
    <source>
        <strain evidence="2">cv. BTx623</strain>
    </source>
</reference>
<gene>
    <name evidence="1" type="ORF">SORBI_3001G086100</name>
</gene>
<dbReference type="AlphaFoldDB" id="A0A1B6QHY8"/>